<reference evidence="2 3" key="1">
    <citation type="submission" date="2019-09" db="EMBL/GenBank/DDBJ databases">
        <title>Hydrogenophaga aromatica sp. nov., isolated from a para-xylene-degrading enrichment culture.</title>
        <authorList>
            <person name="Tancsics A."/>
            <person name="Banerjee S."/>
        </authorList>
    </citation>
    <scope>NUCLEOTIDE SEQUENCE [LARGE SCALE GENOMIC DNA]</scope>
    <source>
        <strain evidence="2 3">D2P1</strain>
    </source>
</reference>
<feature type="signal peptide" evidence="1">
    <location>
        <begin position="1"/>
        <end position="19"/>
    </location>
</feature>
<accession>A0A7Y8KVQ1</accession>
<dbReference type="RefSeq" id="WP_177133944.1">
    <property type="nucleotide sequence ID" value="NZ_VYGV01000006.1"/>
</dbReference>
<gene>
    <name evidence="2" type="ORF">F3K02_04990</name>
</gene>
<evidence type="ECO:0000313" key="3">
    <source>
        <dbReference type="Proteomes" id="UP000545507"/>
    </source>
</evidence>
<proteinExistence type="predicted"/>
<dbReference type="Proteomes" id="UP000545507">
    <property type="component" value="Unassembled WGS sequence"/>
</dbReference>
<dbReference type="EMBL" id="VYGV01000006">
    <property type="protein sequence ID" value="NWF44610.1"/>
    <property type="molecule type" value="Genomic_DNA"/>
</dbReference>
<comment type="caution">
    <text evidence="2">The sequence shown here is derived from an EMBL/GenBank/DDBJ whole genome shotgun (WGS) entry which is preliminary data.</text>
</comment>
<sequence>MKRRSFCGLLCVLPGAALWAQPASFRFDGENYIQQFVGAPPSGDRVVEFVRPTENLNNWTRLVGLRFQQMPFLDNDPVAAALQLERVVMKANPQARTSVMSNETKTDATIDFLTWSADQAGMEFNVFRYVKSPDGRGLVSLQVAHRFQASEPQVAEKLRATRMSWVRQVVEHDMGAVTQAVMARR</sequence>
<dbReference type="AlphaFoldDB" id="A0A7Y8KVQ1"/>
<organism evidence="2 3">
    <name type="scientific">Hydrogenophaga aromaticivorans</name>
    <dbReference type="NCBI Taxonomy" id="2610898"/>
    <lineage>
        <taxon>Bacteria</taxon>
        <taxon>Pseudomonadati</taxon>
        <taxon>Pseudomonadota</taxon>
        <taxon>Betaproteobacteria</taxon>
        <taxon>Burkholderiales</taxon>
        <taxon>Comamonadaceae</taxon>
        <taxon>Hydrogenophaga</taxon>
    </lineage>
</organism>
<keyword evidence="3" id="KW-1185">Reference proteome</keyword>
<protein>
    <recommendedName>
        <fullName evidence="4">Lipoprotein</fullName>
    </recommendedName>
</protein>
<keyword evidence="1" id="KW-0732">Signal</keyword>
<evidence type="ECO:0008006" key="4">
    <source>
        <dbReference type="Google" id="ProtNLM"/>
    </source>
</evidence>
<evidence type="ECO:0000313" key="2">
    <source>
        <dbReference type="EMBL" id="NWF44610.1"/>
    </source>
</evidence>
<evidence type="ECO:0000256" key="1">
    <source>
        <dbReference type="SAM" id="SignalP"/>
    </source>
</evidence>
<feature type="chain" id="PRO_5031274636" description="Lipoprotein" evidence="1">
    <location>
        <begin position="20"/>
        <end position="185"/>
    </location>
</feature>
<name>A0A7Y8KVQ1_9BURK</name>